<dbReference type="InterPro" id="IPR016305">
    <property type="entry name" value="Mannose-6-P_Isomerase"/>
</dbReference>
<comment type="pathway">
    <text evidence="2 12">Nucleotide-sugar biosynthesis; GDP-alpha-D-mannose biosynthesis; alpha-D-mannose 1-phosphate from D-fructose 6-phosphate: step 1/2.</text>
</comment>
<dbReference type="InterPro" id="IPR046457">
    <property type="entry name" value="PMI_typeI_cat"/>
</dbReference>
<evidence type="ECO:0000256" key="7">
    <source>
        <dbReference type="ARBA" id="ARBA00023235"/>
    </source>
</evidence>
<keyword evidence="5 9" id="KW-0479">Metal-binding</keyword>
<dbReference type="EMBL" id="HACA01026943">
    <property type="protein sequence ID" value="CDW44304.1"/>
    <property type="molecule type" value="Transcribed_RNA"/>
</dbReference>
<dbReference type="Pfam" id="PF20512">
    <property type="entry name" value="PMI_typeI_hel"/>
    <property type="match status" value="1"/>
</dbReference>
<feature type="binding site" evidence="9">
    <location>
        <position position="126"/>
    </location>
    <ligand>
        <name>Zn(2+)</name>
        <dbReference type="ChEBI" id="CHEBI:29105"/>
    </ligand>
</feature>
<dbReference type="AlphaFoldDB" id="A0A0K2V1E5"/>
<sequence>MELEGVVQNYAWGKIGSSSAVADLSTVKVDPDLTYAELWMGTHPNGPATLKGTGISLKDFIDGSENKAKVLGEECNKQFGGSLPFLLKVLSVNKALSIQAHPNKELAETLHEQRPDIYKDPNHKPEMALALTEFEGLCGFRPLGEIAKFLLNMDPLRNVVGESNAVAIVNGNADALKDAFGALMQCEPETIKSQLSSMLNSNYEIPYLKELFLRLHKEYPGDVGCFVIYFLNFVVLQPGESMFLGPNLPHAYLKGDCIECMACSDNVVRAGLTPKLIDVPTLLSMLDYQSVSNVKFSPVQENEQSLLYSPPVKDFSIVKICVLPGKKYTLLPRKSASILIYTTGTDVKGKIIFLKAEEIFEIQENQTDVLVFQAFCGC</sequence>
<feature type="binding site" evidence="9">
    <location>
        <position position="250"/>
    </location>
    <ligand>
        <name>Zn(2+)</name>
        <dbReference type="ChEBI" id="CHEBI:29105"/>
    </ligand>
</feature>
<dbReference type="InterPro" id="IPR014710">
    <property type="entry name" value="RmlC-like_jellyroll"/>
</dbReference>
<dbReference type="GO" id="GO:0009298">
    <property type="term" value="P:GDP-mannose biosynthetic process"/>
    <property type="evidence" value="ECO:0007669"/>
    <property type="project" value="UniProtKB-UniPathway"/>
</dbReference>
<dbReference type="UniPathway" id="UPA00126">
    <property type="reaction ID" value="UER00423"/>
</dbReference>
<feature type="domain" description="Phosphomannose isomerase type I C-terminal" evidence="13">
    <location>
        <begin position="305"/>
        <end position="345"/>
    </location>
</feature>
<evidence type="ECO:0000256" key="12">
    <source>
        <dbReference type="RuleBase" id="RU004248"/>
    </source>
</evidence>
<dbReference type="Gene3D" id="2.60.120.10">
    <property type="entry name" value="Jelly Rolls"/>
    <property type="match status" value="2"/>
</dbReference>
<dbReference type="EC" id="5.3.1.8" evidence="4 10"/>
<dbReference type="PROSITE" id="PS00965">
    <property type="entry name" value="PMI_I_1"/>
    <property type="match status" value="1"/>
</dbReference>
<proteinExistence type="inferred from homology"/>
<dbReference type="PANTHER" id="PTHR10309:SF0">
    <property type="entry name" value="MANNOSE-6-PHOSPHATE ISOMERASE"/>
    <property type="match status" value="1"/>
</dbReference>
<dbReference type="Pfam" id="PF20511">
    <property type="entry name" value="PMI_typeI_cat"/>
    <property type="match status" value="1"/>
</dbReference>
<dbReference type="InterPro" id="IPR011051">
    <property type="entry name" value="RmlC_Cupin_sf"/>
</dbReference>
<feature type="binding site" evidence="9">
    <location>
        <position position="99"/>
    </location>
    <ligand>
        <name>Zn(2+)</name>
        <dbReference type="ChEBI" id="CHEBI:29105"/>
    </ligand>
</feature>
<feature type="active site" evidence="8">
    <location>
        <position position="269"/>
    </location>
</feature>
<dbReference type="NCBIfam" id="TIGR00218">
    <property type="entry name" value="manA"/>
    <property type="match status" value="1"/>
</dbReference>
<reference evidence="16" key="1">
    <citation type="submission" date="2014-05" db="EMBL/GenBank/DDBJ databases">
        <authorList>
            <person name="Chronopoulou M."/>
        </authorList>
    </citation>
    <scope>NUCLEOTIDE SEQUENCE</scope>
    <source>
        <tissue evidence="16">Whole organism</tissue>
    </source>
</reference>
<dbReference type="GO" id="GO:0005829">
    <property type="term" value="C:cytosol"/>
    <property type="evidence" value="ECO:0007669"/>
    <property type="project" value="TreeGrafter"/>
</dbReference>
<feature type="domain" description="Phosphomannose isomerase type I catalytic" evidence="14">
    <location>
        <begin position="2"/>
        <end position="143"/>
    </location>
</feature>
<evidence type="ECO:0000256" key="2">
    <source>
        <dbReference type="ARBA" id="ARBA00004666"/>
    </source>
</evidence>
<feature type="domain" description="Phosphomannose isomerase type I helical insertion" evidence="15">
    <location>
        <begin position="174"/>
        <end position="231"/>
    </location>
</feature>
<keyword evidence="7 10" id="KW-0413">Isomerase</keyword>
<evidence type="ECO:0000256" key="8">
    <source>
        <dbReference type="PIRSR" id="PIRSR001480-1"/>
    </source>
</evidence>
<protein>
    <recommendedName>
        <fullName evidence="4 10">Mannose-6-phosphate isomerase</fullName>
        <ecNumber evidence="4 10">5.3.1.8</ecNumber>
    </recommendedName>
</protein>
<dbReference type="GO" id="GO:0005975">
    <property type="term" value="P:carbohydrate metabolic process"/>
    <property type="evidence" value="ECO:0007669"/>
    <property type="project" value="InterPro"/>
</dbReference>
<organism evidence="16">
    <name type="scientific">Lepeophtheirus salmonis</name>
    <name type="common">Salmon louse</name>
    <name type="synonym">Caligus salmonis</name>
    <dbReference type="NCBI Taxonomy" id="72036"/>
    <lineage>
        <taxon>Eukaryota</taxon>
        <taxon>Metazoa</taxon>
        <taxon>Ecdysozoa</taxon>
        <taxon>Arthropoda</taxon>
        <taxon>Crustacea</taxon>
        <taxon>Multicrustacea</taxon>
        <taxon>Hexanauplia</taxon>
        <taxon>Copepoda</taxon>
        <taxon>Siphonostomatoida</taxon>
        <taxon>Caligidae</taxon>
        <taxon>Lepeophtheirus</taxon>
    </lineage>
</organism>
<evidence type="ECO:0000259" key="14">
    <source>
        <dbReference type="Pfam" id="PF20511"/>
    </source>
</evidence>
<dbReference type="GO" id="GO:0008270">
    <property type="term" value="F:zinc ion binding"/>
    <property type="evidence" value="ECO:0007669"/>
    <property type="project" value="InterPro"/>
</dbReference>
<dbReference type="InterPro" id="IPR018050">
    <property type="entry name" value="Pmannose_isomerase-type1_CS"/>
</dbReference>
<name>A0A0K2V1E5_LEPSM</name>
<evidence type="ECO:0000256" key="11">
    <source>
        <dbReference type="RuleBase" id="RU004189"/>
    </source>
</evidence>
<dbReference type="CDD" id="cd07011">
    <property type="entry name" value="cupin_PMI_type_I_N"/>
    <property type="match status" value="1"/>
</dbReference>
<evidence type="ECO:0000256" key="3">
    <source>
        <dbReference type="ARBA" id="ARBA00010772"/>
    </source>
</evidence>
<dbReference type="PIRSF" id="PIRSF001480">
    <property type="entry name" value="Mannose-6-phosphate_isomerase"/>
    <property type="match status" value="1"/>
</dbReference>
<evidence type="ECO:0000256" key="4">
    <source>
        <dbReference type="ARBA" id="ARBA00011956"/>
    </source>
</evidence>
<keyword evidence="6 9" id="KW-0862">Zinc</keyword>
<dbReference type="InterPro" id="IPR046458">
    <property type="entry name" value="PMI_typeI_hel"/>
</dbReference>
<evidence type="ECO:0000256" key="9">
    <source>
        <dbReference type="PIRSR" id="PIRSR001480-2"/>
    </source>
</evidence>
<dbReference type="InterPro" id="IPR001250">
    <property type="entry name" value="Man6P_Isoase-1"/>
</dbReference>
<dbReference type="Pfam" id="PF01238">
    <property type="entry name" value="PMI_typeI_C"/>
    <property type="match status" value="1"/>
</dbReference>
<evidence type="ECO:0000256" key="6">
    <source>
        <dbReference type="ARBA" id="ARBA00022833"/>
    </source>
</evidence>
<feature type="binding site" evidence="9">
    <location>
        <position position="101"/>
    </location>
    <ligand>
        <name>Zn(2+)</name>
        <dbReference type="ChEBI" id="CHEBI:29105"/>
    </ligand>
</feature>
<dbReference type="Gene3D" id="1.10.441.10">
    <property type="entry name" value="Phosphomannose Isomerase, domain 2"/>
    <property type="match status" value="1"/>
</dbReference>
<dbReference type="OrthoDB" id="6605218at2759"/>
<evidence type="ECO:0000256" key="1">
    <source>
        <dbReference type="ARBA" id="ARBA00000757"/>
    </source>
</evidence>
<evidence type="ECO:0000259" key="13">
    <source>
        <dbReference type="Pfam" id="PF01238"/>
    </source>
</evidence>
<comment type="similarity">
    <text evidence="3 11">Belongs to the mannose-6-phosphate isomerase type 1 family.</text>
</comment>
<comment type="catalytic activity">
    <reaction evidence="1 10">
        <text>D-mannose 6-phosphate = D-fructose 6-phosphate</text>
        <dbReference type="Rhea" id="RHEA:12356"/>
        <dbReference type="ChEBI" id="CHEBI:58735"/>
        <dbReference type="ChEBI" id="CHEBI:61527"/>
        <dbReference type="EC" id="5.3.1.8"/>
    </reaction>
</comment>
<comment type="cofactor">
    <cofactor evidence="9 10">
        <name>Zn(2+)</name>
        <dbReference type="ChEBI" id="CHEBI:29105"/>
    </cofactor>
    <text evidence="9 10">Binds 1 zinc ion per subunit.</text>
</comment>
<evidence type="ECO:0000256" key="10">
    <source>
        <dbReference type="RuleBase" id="RU000611"/>
    </source>
</evidence>
<evidence type="ECO:0000256" key="5">
    <source>
        <dbReference type="ARBA" id="ARBA00022723"/>
    </source>
</evidence>
<dbReference type="GO" id="GO:0004476">
    <property type="term" value="F:mannose-6-phosphate isomerase activity"/>
    <property type="evidence" value="ECO:0007669"/>
    <property type="project" value="UniProtKB-EC"/>
</dbReference>
<evidence type="ECO:0000259" key="15">
    <source>
        <dbReference type="Pfam" id="PF20512"/>
    </source>
</evidence>
<dbReference type="SUPFAM" id="SSF51182">
    <property type="entry name" value="RmlC-like cupins"/>
    <property type="match status" value="1"/>
</dbReference>
<dbReference type="PRINTS" id="PR00714">
    <property type="entry name" value="MAN6PISMRASE"/>
</dbReference>
<accession>A0A0K2V1E5</accession>
<dbReference type="InterPro" id="IPR046456">
    <property type="entry name" value="PMI_typeI_C"/>
</dbReference>
<dbReference type="PROSITE" id="PS00966">
    <property type="entry name" value="PMI_I_2"/>
    <property type="match status" value="1"/>
</dbReference>
<dbReference type="PANTHER" id="PTHR10309">
    <property type="entry name" value="MANNOSE-6-PHOSPHATE ISOMERASE"/>
    <property type="match status" value="1"/>
</dbReference>
<evidence type="ECO:0000313" key="16">
    <source>
        <dbReference type="EMBL" id="CDW44304.1"/>
    </source>
</evidence>